<keyword evidence="5" id="KW-0479">Metal-binding</keyword>
<comment type="caution">
    <text evidence="12">The sequence shown here is derived from an EMBL/GenBank/DDBJ whole genome shotgun (WGS) entry which is preliminary data.</text>
</comment>
<dbReference type="InterPro" id="IPR044811">
    <property type="entry name" value="DME/ROS1"/>
</dbReference>
<feature type="compositionally biased region" description="Polar residues" evidence="10">
    <location>
        <begin position="377"/>
        <end position="388"/>
    </location>
</feature>
<keyword evidence="13" id="KW-1185">Reference proteome</keyword>
<feature type="region of interest" description="Disordered" evidence="10">
    <location>
        <begin position="1629"/>
        <end position="1660"/>
    </location>
</feature>
<dbReference type="EMBL" id="CAMGYJ010000008">
    <property type="protein sequence ID" value="CAI0469479.1"/>
    <property type="molecule type" value="Genomic_DNA"/>
</dbReference>
<keyword evidence="9" id="KW-0539">Nucleus</keyword>
<keyword evidence="8" id="KW-0238">DNA-binding</keyword>
<evidence type="ECO:0000256" key="3">
    <source>
        <dbReference type="ARBA" id="ARBA00005646"/>
    </source>
</evidence>
<evidence type="ECO:0000313" key="12">
    <source>
        <dbReference type="EMBL" id="CAI0469479.1"/>
    </source>
</evidence>
<dbReference type="GO" id="GO:0141166">
    <property type="term" value="P:chromosomal 5-methylcytosine DNA demethylation pathway"/>
    <property type="evidence" value="ECO:0007669"/>
    <property type="project" value="InterPro"/>
</dbReference>
<feature type="compositionally biased region" description="Basic and acidic residues" evidence="10">
    <location>
        <begin position="1641"/>
        <end position="1660"/>
    </location>
</feature>
<dbReference type="GO" id="GO:0035514">
    <property type="term" value="F:DNA demethylase activity"/>
    <property type="evidence" value="ECO:0007669"/>
    <property type="project" value="InterPro"/>
</dbReference>
<dbReference type="PANTHER" id="PTHR46213">
    <property type="entry name" value="TRANSCRIPTIONAL ACTIVATOR DEMETER"/>
    <property type="match status" value="1"/>
</dbReference>
<feature type="compositionally biased region" description="Basic and acidic residues" evidence="10">
    <location>
        <begin position="1025"/>
        <end position="1034"/>
    </location>
</feature>
<dbReference type="FunFam" id="1.10.1670.10:FF:000004">
    <property type="entry name" value="DNA glycosylase/AP lyase ROS1"/>
    <property type="match status" value="1"/>
</dbReference>
<dbReference type="GO" id="GO:0003677">
    <property type="term" value="F:DNA binding"/>
    <property type="evidence" value="ECO:0007669"/>
    <property type="project" value="UniProtKB-KW"/>
</dbReference>
<feature type="region of interest" description="Disordered" evidence="10">
    <location>
        <begin position="193"/>
        <end position="388"/>
    </location>
</feature>
<dbReference type="PANTHER" id="PTHR46213:SF13">
    <property type="entry name" value="DEMETER-LIKE PROTEIN 2-RELATED"/>
    <property type="match status" value="1"/>
</dbReference>
<dbReference type="InterPro" id="IPR003651">
    <property type="entry name" value="Endonuclease3_FeS-loop_motif"/>
</dbReference>
<evidence type="ECO:0000259" key="11">
    <source>
        <dbReference type="SMART" id="SM00478"/>
    </source>
</evidence>
<feature type="compositionally biased region" description="Basic residues" evidence="10">
    <location>
        <begin position="216"/>
        <end position="227"/>
    </location>
</feature>
<evidence type="ECO:0000256" key="9">
    <source>
        <dbReference type="ARBA" id="ARBA00023242"/>
    </source>
</evidence>
<comment type="similarity">
    <text evidence="3">Belongs to the DNA glycosylase family. DEMETER subfamily.</text>
</comment>
<dbReference type="InterPro" id="IPR003265">
    <property type="entry name" value="HhH-GPD_domain"/>
</dbReference>
<sequence length="1660" mass="183854">MDSGLRSFFQAPSVIYTDGQGNPVQQQHTDWLSGFTSPAGGEFEACNAIELDRWKDIPFTCLLGLDESTTLEMGGDLPASSSAWNTTPFNLGVHDPVPAQYDLNLPHESTADSSSFGGIDFLFAPVTPHKAMDGTPAAMERDVRVESRHGLSCGETADKQAAISPLNLEFTSEARNVVLVPDPVPDSSSMIGLTTQENQNREKVDFSVIDLNKTPPTKKPKRKKHVPKVLVEGKKPKTPKPQTPKQPKRKYEKKNKLSPPADAAAAANGSGEVEIPNSEESATSNANQTGKRKNMKSDTLTSPVTKEGTPRIKRKYTRKGSRDSPTGTVGESEAISGGKSGCTTIPREATGESVDPQGRPQPAKKSCRRALDFSSEEAGNQRFTKKLSSPSLVSEPVAKSQTASISFGDGIEVRMQNTSTGSPFDFESSVTDLLKSYSPKAGNQANTKGKGMLATQSMQQYNTQISLSNASSCSGSVRTLTELGDASVSRNTNSSPSEPAINMAGHFYNGFSICQTWPWTLMPECRKKRGEKAQNSAVSSIPVVSPAARTVDHFSYYAHSHENRLLSGTVGKAESAGFLQYNLNSSSPLNETDKSTKRRSKAPVRVHDLGSLVTIPQHNNQHIQNLNRREVRMGALLAGPQATLKKPKKNSKRDSLGRYASSSTHDKGQHGRMVLFNQNQFSGSLDLLFNQMLNVDELAEQLKHLNINRERPKTTSASKELVPYRASKSKKKQNAMVIYRGDNRMVPFETVKRKRPRAKVEIDDETLRVFNLLLKSIDSEGIDGTDEAKAKYWEEERSIFRGRTNTFIARMHLVQGDRRFSKWKGSVVDSVIGVFLTQNVSDHLSSSAFMAMAARFPIKRNQEPQCEEGGSIVINPTVSMPDDECLNWDEMSNQSISDQISMTLCDPQHEETEVAHNLDSTSSTSTNICSTPGTENYAESVISSQTSSQNSNSPVSQTFDNIKESCTETNSQEADTCDGGAQLYSLGGGNSSLVELQQNAQSGYTIIPKEPLKNLSGGMSDIVESSDKFEKEKSSQNTSGPNLINNASSKGKDIKDLDAAKRKAKSRRVGDEIKDDDWEALRRSVLPNGINKERAENAKDSVDWEAVRCSDVDVIAKTIKARGMNNVLAGRLKEFLNKLITYHGSIDLEWLRDVPPDRAKEYLLSFNGLGLKSVECVRLLTLHHLAFPVDTNVGRIAVRLGWVPLQPLPDSLQLHLLEMYPILDTIQKYLWPRLCKLDQKTLYELHYQLITFGKVFCTKSKPNCNACPMRGECRHFASAFASSKLLPGPEEKRIVTAQPQDRPTFTGPAMQNVQRSILPPPTICEETQQSVSHSTSTVPEQESCQPGMLHLPTVKARANCEPIIEEPLSPEPQCTQVEIDDIEDAFYEDPDEIPTLNLNGEIPTIPLNVQELAQNIETYIKHNMQLREGDISLDLVAMATEATYIPPPKLKNISRLRTEHQVYELHDTHPLVKRLEKREADDPSPYLLAIWTPGETAKSVVPPKTICTSQSQGKLCDEGTCPSCCSFLEARRQVVRGTILIPCRTAMRGSFPLNGTYYQVNEVFADHETSKNPIDVPREWLWDLPRRTVYFGTSVPTIFRGLTTEQIQQCFWKGFVCIRGFDRKTRAPRPLQPRLHLPASKMKEKEKEKEKDKNIADDDE</sequence>
<evidence type="ECO:0000256" key="10">
    <source>
        <dbReference type="SAM" id="MobiDB-lite"/>
    </source>
</evidence>
<keyword evidence="7" id="KW-0411">Iron-sulfur</keyword>
<comment type="subcellular location">
    <subcellularLocation>
        <location evidence="2">Nucleus</location>
    </subcellularLocation>
</comment>
<evidence type="ECO:0000256" key="6">
    <source>
        <dbReference type="ARBA" id="ARBA00023004"/>
    </source>
</evidence>
<dbReference type="GO" id="GO:0006284">
    <property type="term" value="P:base-excision repair"/>
    <property type="evidence" value="ECO:0007669"/>
    <property type="project" value="InterPro"/>
</dbReference>
<protein>
    <recommendedName>
        <fullName evidence="11">HhH-GPD domain-containing protein</fullName>
    </recommendedName>
</protein>
<dbReference type="SMART" id="SM00478">
    <property type="entry name" value="ENDO3c"/>
    <property type="match status" value="1"/>
</dbReference>
<evidence type="ECO:0000256" key="1">
    <source>
        <dbReference type="ARBA" id="ARBA00001966"/>
    </source>
</evidence>
<dbReference type="GO" id="GO:0046872">
    <property type="term" value="F:metal ion binding"/>
    <property type="evidence" value="ECO:0007669"/>
    <property type="project" value="UniProtKB-KW"/>
</dbReference>
<evidence type="ECO:0000256" key="4">
    <source>
        <dbReference type="ARBA" id="ARBA00022485"/>
    </source>
</evidence>
<name>A0AAV0PEI9_9ROSI</name>
<keyword evidence="4" id="KW-0004">4Fe-4S</keyword>
<dbReference type="InterPro" id="IPR028924">
    <property type="entry name" value="Perm-CXXC"/>
</dbReference>
<dbReference type="InterPro" id="IPR023170">
    <property type="entry name" value="HhH_base_excis_C"/>
</dbReference>
<comment type="cofactor">
    <cofactor evidence="1">
        <name>[4Fe-4S] cluster</name>
        <dbReference type="ChEBI" id="CHEBI:49883"/>
    </cofactor>
</comment>
<feature type="region of interest" description="Disordered" evidence="10">
    <location>
        <begin position="638"/>
        <end position="671"/>
    </location>
</feature>
<dbReference type="Pfam" id="PF15628">
    <property type="entry name" value="RRM_DME"/>
    <property type="match status" value="1"/>
</dbReference>
<dbReference type="GO" id="GO:0005634">
    <property type="term" value="C:nucleus"/>
    <property type="evidence" value="ECO:0007669"/>
    <property type="project" value="UniProtKB-SubCell"/>
</dbReference>
<dbReference type="GO" id="GO:0019104">
    <property type="term" value="F:DNA N-glycosylase activity"/>
    <property type="evidence" value="ECO:0007669"/>
    <property type="project" value="InterPro"/>
</dbReference>
<dbReference type="GO" id="GO:0003906">
    <property type="term" value="F:DNA-(apurinic or apyrimidinic site) endonuclease activity"/>
    <property type="evidence" value="ECO:0007669"/>
    <property type="project" value="UniProtKB-ARBA"/>
</dbReference>
<dbReference type="InterPro" id="IPR011257">
    <property type="entry name" value="DNA_glycosylase"/>
</dbReference>
<dbReference type="GO" id="GO:0051539">
    <property type="term" value="F:4 iron, 4 sulfur cluster binding"/>
    <property type="evidence" value="ECO:0007669"/>
    <property type="project" value="UniProtKB-KW"/>
</dbReference>
<dbReference type="SMART" id="SM00525">
    <property type="entry name" value="FES"/>
    <property type="match status" value="1"/>
</dbReference>
<proteinExistence type="inferred from homology"/>
<dbReference type="Gene3D" id="1.10.1670.10">
    <property type="entry name" value="Helix-hairpin-Helix base-excision DNA repair enzymes (C-terminal)"/>
    <property type="match status" value="1"/>
</dbReference>
<feature type="domain" description="HhH-GPD" evidence="11">
    <location>
        <begin position="1090"/>
        <end position="1228"/>
    </location>
</feature>
<feature type="region of interest" description="Disordered" evidence="10">
    <location>
        <begin position="1025"/>
        <end position="1051"/>
    </location>
</feature>
<accession>A0AAV0PEI9</accession>
<organism evidence="12 13">
    <name type="scientific">Linum tenue</name>
    <dbReference type="NCBI Taxonomy" id="586396"/>
    <lineage>
        <taxon>Eukaryota</taxon>
        <taxon>Viridiplantae</taxon>
        <taxon>Streptophyta</taxon>
        <taxon>Embryophyta</taxon>
        <taxon>Tracheophyta</taxon>
        <taxon>Spermatophyta</taxon>
        <taxon>Magnoliopsida</taxon>
        <taxon>eudicotyledons</taxon>
        <taxon>Gunneridae</taxon>
        <taxon>Pentapetalae</taxon>
        <taxon>rosids</taxon>
        <taxon>fabids</taxon>
        <taxon>Malpighiales</taxon>
        <taxon>Linaceae</taxon>
        <taxon>Linum</taxon>
    </lineage>
</organism>
<dbReference type="Proteomes" id="UP001154282">
    <property type="component" value="Unassembled WGS sequence"/>
</dbReference>
<feature type="compositionally biased region" description="Polar residues" evidence="10">
    <location>
        <begin position="1036"/>
        <end position="1049"/>
    </location>
</feature>
<dbReference type="CDD" id="cd00056">
    <property type="entry name" value="ENDO3c"/>
    <property type="match status" value="1"/>
</dbReference>
<dbReference type="InterPro" id="IPR028925">
    <property type="entry name" value="RRM_DME"/>
</dbReference>
<gene>
    <name evidence="12" type="ORF">LITE_LOCUS38185</name>
</gene>
<feature type="compositionally biased region" description="Polar residues" evidence="10">
    <location>
        <begin position="278"/>
        <end position="289"/>
    </location>
</feature>
<reference evidence="12" key="1">
    <citation type="submission" date="2022-08" db="EMBL/GenBank/DDBJ databases">
        <authorList>
            <person name="Gutierrez-Valencia J."/>
        </authorList>
    </citation>
    <scope>NUCLEOTIDE SEQUENCE</scope>
</reference>
<dbReference type="SUPFAM" id="SSF48150">
    <property type="entry name" value="DNA-glycosylase"/>
    <property type="match status" value="1"/>
</dbReference>
<evidence type="ECO:0000313" key="13">
    <source>
        <dbReference type="Proteomes" id="UP001154282"/>
    </source>
</evidence>
<evidence type="ECO:0000256" key="5">
    <source>
        <dbReference type="ARBA" id="ARBA00022723"/>
    </source>
</evidence>
<dbReference type="Pfam" id="PF15629">
    <property type="entry name" value="Perm-CXXC"/>
    <property type="match status" value="1"/>
</dbReference>
<evidence type="ECO:0000256" key="8">
    <source>
        <dbReference type="ARBA" id="ARBA00023125"/>
    </source>
</evidence>
<keyword evidence="6" id="KW-0408">Iron</keyword>
<evidence type="ECO:0000256" key="2">
    <source>
        <dbReference type="ARBA" id="ARBA00004123"/>
    </source>
</evidence>
<evidence type="ECO:0000256" key="7">
    <source>
        <dbReference type="ARBA" id="ARBA00023014"/>
    </source>
</evidence>
<feature type="region of interest" description="Disordered" evidence="10">
    <location>
        <begin position="583"/>
        <end position="603"/>
    </location>
</feature>